<dbReference type="AlphaFoldDB" id="A0A9L0SP98"/>
<proteinExistence type="predicted"/>
<name>A0A9L0SP98_HORSE</name>
<reference evidence="2" key="3">
    <citation type="submission" date="2025-09" db="UniProtKB">
        <authorList>
            <consortium name="Ensembl"/>
        </authorList>
    </citation>
    <scope>IDENTIFICATION</scope>
    <source>
        <strain evidence="2">Thoroughbred</strain>
    </source>
</reference>
<dbReference type="PANTHER" id="PTHR16105:SF2">
    <property type="entry name" value="RNA-BINDING PROTEIN 41"/>
    <property type="match status" value="1"/>
</dbReference>
<evidence type="ECO:0000313" key="2">
    <source>
        <dbReference type="Ensembl" id="ENSECAP00000076685.1"/>
    </source>
</evidence>
<evidence type="ECO:0000313" key="3">
    <source>
        <dbReference type="Proteomes" id="UP000002281"/>
    </source>
</evidence>
<organism evidence="2 3">
    <name type="scientific">Equus caballus</name>
    <name type="common">Horse</name>
    <dbReference type="NCBI Taxonomy" id="9796"/>
    <lineage>
        <taxon>Eukaryota</taxon>
        <taxon>Metazoa</taxon>
        <taxon>Chordata</taxon>
        <taxon>Craniata</taxon>
        <taxon>Vertebrata</taxon>
        <taxon>Euteleostomi</taxon>
        <taxon>Mammalia</taxon>
        <taxon>Eutheria</taxon>
        <taxon>Laurasiatheria</taxon>
        <taxon>Perissodactyla</taxon>
        <taxon>Equidae</taxon>
        <taxon>Equus</taxon>
    </lineage>
</organism>
<accession>A0A9L0SP98</accession>
<dbReference type="Ensembl" id="ENSECAT00000126082.1">
    <property type="protein sequence ID" value="ENSECAP00000076685.1"/>
    <property type="gene ID" value="ENSECAG00000056016.1"/>
</dbReference>
<dbReference type="PANTHER" id="PTHR16105">
    <property type="entry name" value="RNA-BINDING REGION-CONTAINING PROTEIN 3"/>
    <property type="match status" value="1"/>
</dbReference>
<reference evidence="2" key="2">
    <citation type="submission" date="2025-08" db="UniProtKB">
        <authorList>
            <consortium name="Ensembl"/>
        </authorList>
    </citation>
    <scope>IDENTIFICATION</scope>
    <source>
        <strain evidence="2">Thoroughbred</strain>
    </source>
</reference>
<dbReference type="GO" id="GO:0003723">
    <property type="term" value="F:RNA binding"/>
    <property type="evidence" value="ECO:0007669"/>
    <property type="project" value="UniProtKB-KW"/>
</dbReference>
<evidence type="ECO:0000256" key="1">
    <source>
        <dbReference type="ARBA" id="ARBA00022884"/>
    </source>
</evidence>
<keyword evidence="1" id="KW-0694">RNA-binding</keyword>
<protein>
    <submittedName>
        <fullName evidence="2">RNA binding motif protein 41</fullName>
    </submittedName>
</protein>
<sequence length="253" mass="29059">MKRVNSCVKSDEHVLEELETEGERQLKSLLQHQLDTSVSIEECVSKKESFAPGTMYKPFGKEAAGTMTLSQFQTLHEKDQETASLRELGLNETEILIWKSHVSGEKRTRLRATPEAIQNRLQDIEERISERQRILCLPQRFAKSKQLTRREMEIEKSLFQGADRHSFLKALYYQAYHKKTSADKYMTSMKRKIKLGTKDKEIAWQALHLVNGYKLRGKILVIEFGKNKKQRSNLQAASVIPSATDKSTEISGS</sequence>
<gene>
    <name evidence="2" type="primary">RBM41</name>
</gene>
<dbReference type="GeneTree" id="ENSGT00530000063786"/>
<dbReference type="Proteomes" id="UP000002281">
    <property type="component" value="Chromosome X"/>
</dbReference>
<keyword evidence="3" id="KW-1185">Reference proteome</keyword>
<dbReference type="InterPro" id="IPR045164">
    <property type="entry name" value="RBM41/RNPC3"/>
</dbReference>
<reference evidence="2 3" key="1">
    <citation type="journal article" date="2009" name="Science">
        <title>Genome sequence, comparative analysis, and population genetics of the domestic horse.</title>
        <authorList>
            <consortium name="Broad Institute Genome Sequencing Platform"/>
            <consortium name="Broad Institute Whole Genome Assembly Team"/>
            <person name="Wade C.M."/>
            <person name="Giulotto E."/>
            <person name="Sigurdsson S."/>
            <person name="Zoli M."/>
            <person name="Gnerre S."/>
            <person name="Imsland F."/>
            <person name="Lear T.L."/>
            <person name="Adelson D.L."/>
            <person name="Bailey E."/>
            <person name="Bellone R.R."/>
            <person name="Bloecker H."/>
            <person name="Distl O."/>
            <person name="Edgar R.C."/>
            <person name="Garber M."/>
            <person name="Leeb T."/>
            <person name="Mauceli E."/>
            <person name="MacLeod J.N."/>
            <person name="Penedo M.C.T."/>
            <person name="Raison J.M."/>
            <person name="Sharpe T."/>
            <person name="Vogel J."/>
            <person name="Andersson L."/>
            <person name="Antczak D.F."/>
            <person name="Biagi T."/>
            <person name="Binns M.M."/>
            <person name="Chowdhary B.P."/>
            <person name="Coleman S.J."/>
            <person name="Della Valle G."/>
            <person name="Fryc S."/>
            <person name="Guerin G."/>
            <person name="Hasegawa T."/>
            <person name="Hill E.W."/>
            <person name="Jurka J."/>
            <person name="Kiialainen A."/>
            <person name="Lindgren G."/>
            <person name="Liu J."/>
            <person name="Magnani E."/>
            <person name="Mickelson J.R."/>
            <person name="Murray J."/>
            <person name="Nergadze S.G."/>
            <person name="Onofrio R."/>
            <person name="Pedroni S."/>
            <person name="Piras M.F."/>
            <person name="Raudsepp T."/>
            <person name="Rocchi M."/>
            <person name="Roeed K.H."/>
            <person name="Ryder O.A."/>
            <person name="Searle S."/>
            <person name="Skow L."/>
            <person name="Swinburne J.E."/>
            <person name="Syvaenen A.C."/>
            <person name="Tozaki T."/>
            <person name="Valberg S.J."/>
            <person name="Vaudin M."/>
            <person name="White J.R."/>
            <person name="Zody M.C."/>
            <person name="Lander E.S."/>
            <person name="Lindblad-Toh K."/>
        </authorList>
    </citation>
    <scope>NUCLEOTIDE SEQUENCE [LARGE SCALE GENOMIC DNA]</scope>
    <source>
        <strain evidence="2 3">Thoroughbred</strain>
    </source>
</reference>